<evidence type="ECO:0000313" key="2">
    <source>
        <dbReference type="Proteomes" id="UP001162060"/>
    </source>
</evidence>
<protein>
    <submittedName>
        <fullName evidence="1">Uncharacterized protein</fullName>
    </submittedName>
</protein>
<organism evidence="1 2">
    <name type="scientific">Peronospora matthiolae</name>
    <dbReference type="NCBI Taxonomy" id="2874970"/>
    <lineage>
        <taxon>Eukaryota</taxon>
        <taxon>Sar</taxon>
        <taxon>Stramenopiles</taxon>
        <taxon>Oomycota</taxon>
        <taxon>Peronosporomycetes</taxon>
        <taxon>Peronosporales</taxon>
        <taxon>Peronosporaceae</taxon>
        <taxon>Peronospora</taxon>
    </lineage>
</organism>
<dbReference type="EMBL" id="CAKLBY020000153">
    <property type="protein sequence ID" value="CAK7929457.1"/>
    <property type="molecule type" value="Genomic_DNA"/>
</dbReference>
<proteinExistence type="predicted"/>
<reference evidence="1" key="1">
    <citation type="submission" date="2024-01" db="EMBL/GenBank/DDBJ databases">
        <authorList>
            <person name="Webb A."/>
        </authorList>
    </citation>
    <scope>NUCLEOTIDE SEQUENCE</scope>
    <source>
        <strain evidence="1">Pm1</strain>
    </source>
</reference>
<gene>
    <name evidence="1" type="ORF">PM001_LOCUS14607</name>
</gene>
<dbReference type="Proteomes" id="UP001162060">
    <property type="component" value="Unassembled WGS sequence"/>
</dbReference>
<dbReference type="AlphaFoldDB" id="A0AAV1U6G1"/>
<accession>A0AAV1U6G1</accession>
<evidence type="ECO:0000313" key="1">
    <source>
        <dbReference type="EMBL" id="CAK7929457.1"/>
    </source>
</evidence>
<sequence>MVPIPRGNKETPFDTSVCMLINGLSKEEVKHMQVLLER</sequence>
<comment type="caution">
    <text evidence="1">The sequence shown here is derived from an EMBL/GenBank/DDBJ whole genome shotgun (WGS) entry which is preliminary data.</text>
</comment>
<name>A0AAV1U6G1_9STRA</name>